<dbReference type="InterPro" id="IPR006405">
    <property type="entry name" value="Nic_PRibTrfase_pncB"/>
</dbReference>
<dbReference type="Proteomes" id="UP000317093">
    <property type="component" value="Chromosome"/>
</dbReference>
<dbReference type="InterPro" id="IPR040727">
    <property type="entry name" value="NAPRTase_N"/>
</dbReference>
<dbReference type="InterPro" id="IPR013785">
    <property type="entry name" value="Aldolase_TIM"/>
</dbReference>
<dbReference type="SUPFAM" id="SSF54675">
    <property type="entry name" value="Nicotinate/Quinolinate PRTase N-terminal domain-like"/>
    <property type="match status" value="1"/>
</dbReference>
<dbReference type="RefSeq" id="WP_145256787.1">
    <property type="nucleotide sequence ID" value="NZ_CP036279.1"/>
</dbReference>
<dbReference type="PANTHER" id="PTHR11098">
    <property type="entry name" value="NICOTINATE PHOSPHORIBOSYLTRANSFERASE"/>
    <property type="match status" value="1"/>
</dbReference>
<dbReference type="NCBIfam" id="NF009131">
    <property type="entry name" value="PRK12484.1"/>
    <property type="match status" value="1"/>
</dbReference>
<dbReference type="PANTHER" id="PTHR11098:SF1">
    <property type="entry name" value="NICOTINATE PHOSPHORIBOSYLTRANSFERASE"/>
    <property type="match status" value="1"/>
</dbReference>
<dbReference type="SUPFAM" id="SSF51690">
    <property type="entry name" value="Nicotinate/Quinolinate PRTase C-terminal domain-like"/>
    <property type="match status" value="1"/>
</dbReference>
<comment type="similarity">
    <text evidence="2 9">Belongs to the NAPRTase family.</text>
</comment>
<dbReference type="GO" id="GO:0047280">
    <property type="term" value="F:nicotinamide phosphoribosyltransferase activity"/>
    <property type="evidence" value="ECO:0007669"/>
    <property type="project" value="UniProtKB-ARBA"/>
</dbReference>
<protein>
    <recommendedName>
        <fullName evidence="3 9">Nicotinate phosphoribosyltransferase</fullName>
        <ecNumber evidence="3 9">6.3.4.21</ecNumber>
    </recommendedName>
</protein>
<keyword evidence="14" id="KW-1185">Reference proteome</keyword>
<feature type="domain" description="Nicotinate phosphoribosyltransferase C-terminal" evidence="12">
    <location>
        <begin position="361"/>
        <end position="455"/>
    </location>
</feature>
<dbReference type="NCBIfam" id="NF006695">
    <property type="entry name" value="PRK09243.1-2"/>
    <property type="match status" value="1"/>
</dbReference>
<dbReference type="Gene3D" id="3.20.20.70">
    <property type="entry name" value="Aldolase class I"/>
    <property type="match status" value="1"/>
</dbReference>
<evidence type="ECO:0000256" key="7">
    <source>
        <dbReference type="ARBA" id="ARBA00022679"/>
    </source>
</evidence>
<proteinExistence type="inferred from homology"/>
<keyword evidence="13" id="KW-0328">Glycosyltransferase</keyword>
<comment type="PTM">
    <text evidence="9">Transiently phosphorylated on a His residue during the reaction cycle. Phosphorylation strongly increases the affinity for substrates and increases the rate of nicotinate D-ribonucleotide production. Dephosphorylation regenerates the low-affinity form of the enzyme, leading to product release.</text>
</comment>
<evidence type="ECO:0000259" key="12">
    <source>
        <dbReference type="Pfam" id="PF17956"/>
    </source>
</evidence>
<evidence type="ECO:0000256" key="2">
    <source>
        <dbReference type="ARBA" id="ARBA00010897"/>
    </source>
</evidence>
<comment type="pathway">
    <text evidence="1 9">Cofactor biosynthesis; NAD(+) biosynthesis; nicotinate D-ribonucleotide from nicotinate: step 1/1.</text>
</comment>
<evidence type="ECO:0000313" key="13">
    <source>
        <dbReference type="EMBL" id="QDU60637.1"/>
    </source>
</evidence>
<dbReference type="Pfam" id="PF04095">
    <property type="entry name" value="NAPRTase"/>
    <property type="match status" value="1"/>
</dbReference>
<dbReference type="EC" id="6.3.4.21" evidence="3 9"/>
<keyword evidence="5 9" id="KW-0436">Ligase</keyword>
<dbReference type="GO" id="GO:0034355">
    <property type="term" value="P:NAD+ biosynthetic process via the salvage pathway"/>
    <property type="evidence" value="ECO:0007669"/>
    <property type="project" value="TreeGrafter"/>
</dbReference>
<evidence type="ECO:0000256" key="9">
    <source>
        <dbReference type="RuleBase" id="RU365100"/>
    </source>
</evidence>
<feature type="domain" description="Nicotinate/nicotinamide phosphoribosyltransferase" evidence="10">
    <location>
        <begin position="156"/>
        <end position="353"/>
    </location>
</feature>
<dbReference type="EMBL" id="CP036279">
    <property type="protein sequence ID" value="QDU60637.1"/>
    <property type="molecule type" value="Genomic_DNA"/>
</dbReference>
<dbReference type="AlphaFoldDB" id="A0A518B106"/>
<dbReference type="GO" id="GO:0004516">
    <property type="term" value="F:nicotinate phosphoribosyltransferase activity"/>
    <property type="evidence" value="ECO:0007669"/>
    <property type="project" value="UniProtKB-UniRule"/>
</dbReference>
<evidence type="ECO:0000256" key="8">
    <source>
        <dbReference type="ARBA" id="ARBA00048668"/>
    </source>
</evidence>
<evidence type="ECO:0000313" key="14">
    <source>
        <dbReference type="Proteomes" id="UP000317093"/>
    </source>
</evidence>
<evidence type="ECO:0000256" key="3">
    <source>
        <dbReference type="ARBA" id="ARBA00013236"/>
    </source>
</evidence>
<dbReference type="CDD" id="cd01570">
    <property type="entry name" value="NAPRTase_A"/>
    <property type="match status" value="1"/>
</dbReference>
<dbReference type="PIRSF" id="PIRSF000484">
    <property type="entry name" value="NAPRT"/>
    <property type="match status" value="1"/>
</dbReference>
<evidence type="ECO:0000259" key="10">
    <source>
        <dbReference type="Pfam" id="PF04095"/>
    </source>
</evidence>
<evidence type="ECO:0000256" key="4">
    <source>
        <dbReference type="ARBA" id="ARBA00022553"/>
    </source>
</evidence>
<dbReference type="InterPro" id="IPR041525">
    <property type="entry name" value="N/Namide_PRibTrfase"/>
</dbReference>
<sequence length="466" mass="51634">MDPELADAALRTDVYELTMMQGFWASGRSSDAASYELFFRRTPEHGGYAVAAGIDDVVTMLTSMSFSGEHIEYLRSIRLFREDFLSYLSKLRFQGDVRAVPEGTVVFPNQPILEVTGSLLEAQWVETLLLNCVNFQTLIATKASRMVEAAKPSTVVEFGLRRAQGPNGGLWASKASYLAGCVGTSNVEAGYRFGIPVFGTHAHSWIMSFPTEREAFDAYAKTFPDQSTFLIDTYDTLGQGLSNAIAVSKELARKGHQTRGIRLDSGDLAALSKACRAELDRAGLSDVKIVASSDIDEYSITEFKRQSAPIDIYGVGTRLATAYQEPALGGVYKMTALYQGTDWEPKMKISSTPGKSTLPGRKQIWRARREGQFVGDVLALAQENPPFDVLEEERNGTEFEPLLKDTIAKGERVEEPTAIEAVRDRVADQVASLPKEHRRLADPTPYRVELSHRLKAYRDELFEKLA</sequence>
<dbReference type="Pfam" id="PF17956">
    <property type="entry name" value="NAPRTase_C"/>
    <property type="match status" value="1"/>
</dbReference>
<evidence type="ECO:0000256" key="6">
    <source>
        <dbReference type="ARBA" id="ARBA00022642"/>
    </source>
</evidence>
<dbReference type="InterPro" id="IPR036068">
    <property type="entry name" value="Nicotinate_pribotase-like_C"/>
</dbReference>
<evidence type="ECO:0000256" key="1">
    <source>
        <dbReference type="ARBA" id="ARBA00004952"/>
    </source>
</evidence>
<keyword evidence="4" id="KW-0597">Phosphoprotein</keyword>
<gene>
    <name evidence="13" type="primary">pncB2</name>
    <name evidence="13" type="ORF">Pan216_14840</name>
</gene>
<dbReference type="UniPathway" id="UPA00253">
    <property type="reaction ID" value="UER00457"/>
</dbReference>
<accession>A0A518B106</accession>
<comment type="function">
    <text evidence="9">Catalyzes the first step in the biosynthesis of NAD from nicotinic acid, the ATP-dependent synthesis of beta-nicotinate D-ribonucleotide from nicotinate and 5-phospho-D-ribose 1-phosphate.</text>
</comment>
<dbReference type="NCBIfam" id="NF006696">
    <property type="entry name" value="PRK09243.1-3"/>
    <property type="match status" value="1"/>
</dbReference>
<keyword evidence="6 9" id="KW-0662">Pyridine nucleotide biosynthesis</keyword>
<dbReference type="OrthoDB" id="9770610at2"/>
<feature type="domain" description="Nicotinate phosphoribosyltransferase N-terminal" evidence="11">
    <location>
        <begin position="10"/>
        <end position="134"/>
    </location>
</feature>
<evidence type="ECO:0000259" key="11">
    <source>
        <dbReference type="Pfam" id="PF17767"/>
    </source>
</evidence>
<keyword evidence="7 9" id="KW-0808">Transferase</keyword>
<dbReference type="NCBIfam" id="TIGR01513">
    <property type="entry name" value="NAPRTase_put"/>
    <property type="match status" value="1"/>
</dbReference>
<comment type="catalytic activity">
    <reaction evidence="8 9">
        <text>5-phospho-alpha-D-ribose 1-diphosphate + nicotinate + ATP + H2O = nicotinate beta-D-ribonucleotide + ADP + phosphate + diphosphate</text>
        <dbReference type="Rhea" id="RHEA:36163"/>
        <dbReference type="ChEBI" id="CHEBI:15377"/>
        <dbReference type="ChEBI" id="CHEBI:30616"/>
        <dbReference type="ChEBI" id="CHEBI:32544"/>
        <dbReference type="ChEBI" id="CHEBI:33019"/>
        <dbReference type="ChEBI" id="CHEBI:43474"/>
        <dbReference type="ChEBI" id="CHEBI:57502"/>
        <dbReference type="ChEBI" id="CHEBI:58017"/>
        <dbReference type="ChEBI" id="CHEBI:456216"/>
        <dbReference type="EC" id="6.3.4.21"/>
    </reaction>
</comment>
<evidence type="ECO:0000256" key="5">
    <source>
        <dbReference type="ARBA" id="ARBA00022598"/>
    </source>
</evidence>
<reference evidence="13 14" key="1">
    <citation type="submission" date="2019-02" db="EMBL/GenBank/DDBJ databases">
        <title>Deep-cultivation of Planctomycetes and their phenomic and genomic characterization uncovers novel biology.</title>
        <authorList>
            <person name="Wiegand S."/>
            <person name="Jogler M."/>
            <person name="Boedeker C."/>
            <person name="Pinto D."/>
            <person name="Vollmers J."/>
            <person name="Rivas-Marin E."/>
            <person name="Kohn T."/>
            <person name="Peeters S.H."/>
            <person name="Heuer A."/>
            <person name="Rast P."/>
            <person name="Oberbeckmann S."/>
            <person name="Bunk B."/>
            <person name="Jeske O."/>
            <person name="Meyerdierks A."/>
            <person name="Storesund J.E."/>
            <person name="Kallscheuer N."/>
            <person name="Luecker S."/>
            <person name="Lage O.M."/>
            <person name="Pohl T."/>
            <person name="Merkel B.J."/>
            <person name="Hornburger P."/>
            <person name="Mueller R.-W."/>
            <person name="Bruemmer F."/>
            <person name="Labrenz M."/>
            <person name="Spormann A.M."/>
            <person name="Op den Camp H."/>
            <person name="Overmann J."/>
            <person name="Amann R."/>
            <person name="Jetten M.S.M."/>
            <person name="Mascher T."/>
            <person name="Medema M.H."/>
            <person name="Devos D.P."/>
            <person name="Kaster A.-K."/>
            <person name="Ovreas L."/>
            <person name="Rohde M."/>
            <person name="Galperin M.Y."/>
            <person name="Jogler C."/>
        </authorList>
    </citation>
    <scope>NUCLEOTIDE SEQUENCE [LARGE SCALE GENOMIC DNA]</scope>
    <source>
        <strain evidence="13 14">Pan216</strain>
    </source>
</reference>
<dbReference type="FunFam" id="3.20.20.70:FF:000076">
    <property type="entry name" value="Nicotinate phosphoribosyltransferase"/>
    <property type="match status" value="1"/>
</dbReference>
<name>A0A518B106_9BACT</name>
<dbReference type="KEGG" id="knv:Pan216_14840"/>
<dbReference type="Pfam" id="PF17767">
    <property type="entry name" value="NAPRTase_N"/>
    <property type="match status" value="1"/>
</dbReference>
<dbReference type="InterPro" id="IPR007229">
    <property type="entry name" value="Nic_PRibTrfase-Fam"/>
</dbReference>
<dbReference type="GO" id="GO:0005829">
    <property type="term" value="C:cytosol"/>
    <property type="evidence" value="ECO:0007669"/>
    <property type="project" value="TreeGrafter"/>
</dbReference>
<dbReference type="InterPro" id="IPR041619">
    <property type="entry name" value="NAPRTase_C"/>
</dbReference>
<dbReference type="Gene3D" id="3.20.140.10">
    <property type="entry name" value="nicotinate phosphoribosyltransferase"/>
    <property type="match status" value="1"/>
</dbReference>
<organism evidence="13 14">
    <name type="scientific">Kolteria novifilia</name>
    <dbReference type="NCBI Taxonomy" id="2527975"/>
    <lineage>
        <taxon>Bacteria</taxon>
        <taxon>Pseudomonadati</taxon>
        <taxon>Planctomycetota</taxon>
        <taxon>Planctomycetia</taxon>
        <taxon>Kolteriales</taxon>
        <taxon>Kolteriaceae</taxon>
        <taxon>Kolteria</taxon>
    </lineage>
</organism>